<keyword evidence="3 10" id="KW-1003">Cell membrane</keyword>
<evidence type="ECO:0000256" key="7">
    <source>
        <dbReference type="ARBA" id="ARBA00023065"/>
    </source>
</evidence>
<evidence type="ECO:0000256" key="6">
    <source>
        <dbReference type="ARBA" id="ARBA00023053"/>
    </source>
</evidence>
<keyword evidence="4 10" id="KW-0812">Transmembrane</keyword>
<dbReference type="Proteomes" id="UP000189761">
    <property type="component" value="Unassembled WGS sequence"/>
</dbReference>
<dbReference type="InterPro" id="IPR018422">
    <property type="entry name" value="Cation/H_exchanger_CPA1"/>
</dbReference>
<evidence type="ECO:0000256" key="1">
    <source>
        <dbReference type="ARBA" id="ARBA00004651"/>
    </source>
</evidence>
<feature type="transmembrane region" description="Helical" evidence="10">
    <location>
        <begin position="31"/>
        <end position="64"/>
    </location>
</feature>
<dbReference type="AlphaFoldDB" id="A0A8E2LEN4"/>
<feature type="transmembrane region" description="Helical" evidence="10">
    <location>
        <begin position="276"/>
        <end position="297"/>
    </location>
</feature>
<dbReference type="GO" id="GO:0015386">
    <property type="term" value="F:potassium:proton antiporter activity"/>
    <property type="evidence" value="ECO:0007669"/>
    <property type="project" value="TreeGrafter"/>
</dbReference>
<sequence>MEMFLIVLLLLAIIGLSNIVNHLIPFIPVPLIQIALGILVAILPFGIHVPMETELFLVLFIAPLLFNDGRHVSRKALWRLRTQILLLALGLVFVTVFAIGFLIHWMIPSIPLPAAFALAAILSPTDVVAVSAMSSRVRMPKTVMHVLEGEGLMNDASGLVAFNFAVAATVTGVFSLANASVSFLVIAIGGFVGGALLAIIIIRFRVLIRRFGMEDVTIHMLIQILTPFIIYLVTEHFHLSGILAVVAAGIVHAIEKDREKSPTVELQIVSNSTWTVILYILNGLVFVLLGLQIPSVGNEIFKDPLFNNIIVIKYILIITAALLLLRFIWIYFSSLVGWKLKKRKIRKIDLNQIGITTISGVRGAVTLAGSFSIPYFLNDGSPFPERSLIIFIAAGVILVTLIIASIFLPVMAKSEIGKREAEREAMEKDALIRSKIAAIRAIREVMNDENRSAAFSIISIYNSKINQLKYTNNEEDSFQARKLEKSIRMKALEAESNYIEKLVKEKQIDRTIAYLSQEYIRRMEIAITNHIKFRALVMWSLIKRSILKLFQLFLPKKQERRKKRRERYTMMLQLKMKMAELAIKVLKEGMTSENRNITYIIIGEYNELLTKLQLVKNADASKKYARMERELQDMAFQAERDEVQKMYEKAHITADVVRKLRQQINIREAYWMEENTLHDA</sequence>
<feature type="transmembrane region" description="Helical" evidence="10">
    <location>
        <begin position="113"/>
        <end position="135"/>
    </location>
</feature>
<feature type="domain" description="Cation/H+ exchanger transmembrane" evidence="11">
    <location>
        <begin position="9"/>
        <end position="412"/>
    </location>
</feature>
<dbReference type="Gene3D" id="6.10.140.1330">
    <property type="match status" value="1"/>
</dbReference>
<evidence type="ECO:0000256" key="2">
    <source>
        <dbReference type="ARBA" id="ARBA00022448"/>
    </source>
</evidence>
<gene>
    <name evidence="12" type="ORF">BWZ43_13165</name>
</gene>
<comment type="caution">
    <text evidence="12">The sequence shown here is derived from an EMBL/GenBank/DDBJ whole genome shotgun (WGS) entry which is preliminary data.</text>
</comment>
<accession>A0A8E2LEN4</accession>
<organism evidence="12 13">
    <name type="scientific">Heyndrickxia oleronia</name>
    <dbReference type="NCBI Taxonomy" id="38875"/>
    <lineage>
        <taxon>Bacteria</taxon>
        <taxon>Bacillati</taxon>
        <taxon>Bacillota</taxon>
        <taxon>Bacilli</taxon>
        <taxon>Bacillales</taxon>
        <taxon>Bacillaceae</taxon>
        <taxon>Heyndrickxia</taxon>
    </lineage>
</organism>
<keyword evidence="5 10" id="KW-1133">Transmembrane helix</keyword>
<feature type="transmembrane region" description="Helical" evidence="10">
    <location>
        <begin position="309"/>
        <end position="332"/>
    </location>
</feature>
<dbReference type="PANTHER" id="PTHR10110">
    <property type="entry name" value="SODIUM/HYDROGEN EXCHANGER"/>
    <property type="match status" value="1"/>
</dbReference>
<dbReference type="GO" id="GO:0051453">
    <property type="term" value="P:regulation of intracellular pH"/>
    <property type="evidence" value="ECO:0007669"/>
    <property type="project" value="TreeGrafter"/>
</dbReference>
<dbReference type="InterPro" id="IPR004705">
    <property type="entry name" value="Cation/H_exchanger_CPA1_bac"/>
</dbReference>
<evidence type="ECO:0000256" key="3">
    <source>
        <dbReference type="ARBA" id="ARBA00022475"/>
    </source>
</evidence>
<name>A0A8E2LEN4_9BACI</name>
<feature type="transmembrane region" description="Helical" evidence="10">
    <location>
        <begin position="216"/>
        <end position="233"/>
    </location>
</feature>
<keyword evidence="13" id="KW-1185">Reference proteome</keyword>
<dbReference type="PANTHER" id="PTHR10110:SF86">
    <property type="entry name" value="SODIUM_HYDROGEN EXCHANGER 7"/>
    <property type="match status" value="1"/>
</dbReference>
<keyword evidence="7 10" id="KW-0406">Ion transport</keyword>
<comment type="function">
    <text evidence="10">Na(+)/H(+) antiporter that extrudes sodium in exchange for external protons.</text>
</comment>
<feature type="transmembrane region" description="Helical" evidence="10">
    <location>
        <begin position="183"/>
        <end position="204"/>
    </location>
</feature>
<dbReference type="Pfam" id="PF00999">
    <property type="entry name" value="Na_H_Exchanger"/>
    <property type="match status" value="1"/>
</dbReference>
<dbReference type="GO" id="GO:0005886">
    <property type="term" value="C:plasma membrane"/>
    <property type="evidence" value="ECO:0007669"/>
    <property type="project" value="UniProtKB-SubCell"/>
</dbReference>
<evidence type="ECO:0000259" key="11">
    <source>
        <dbReference type="Pfam" id="PF00999"/>
    </source>
</evidence>
<comment type="subcellular location">
    <subcellularLocation>
        <location evidence="1 10">Cell membrane</location>
        <topology evidence="1 10">Multi-pass membrane protein</topology>
    </subcellularLocation>
</comment>
<keyword evidence="9 10" id="KW-0739">Sodium transport</keyword>
<evidence type="ECO:0000313" key="12">
    <source>
        <dbReference type="EMBL" id="OOP67942.1"/>
    </source>
</evidence>
<evidence type="ECO:0000256" key="5">
    <source>
        <dbReference type="ARBA" id="ARBA00022989"/>
    </source>
</evidence>
<feature type="transmembrane region" description="Helical" evidence="10">
    <location>
        <begin position="156"/>
        <end position="177"/>
    </location>
</feature>
<keyword evidence="2 10" id="KW-0813">Transport</keyword>
<reference evidence="12 13" key="1">
    <citation type="submission" date="2017-01" db="EMBL/GenBank/DDBJ databases">
        <title>Draft genome sequence of Bacillus oleronius.</title>
        <authorList>
            <person name="Allam M."/>
        </authorList>
    </citation>
    <scope>NUCLEOTIDE SEQUENCE [LARGE SCALE GENOMIC DNA]</scope>
    <source>
        <strain evidence="12 13">DSM 9356</strain>
    </source>
</reference>
<evidence type="ECO:0000256" key="8">
    <source>
        <dbReference type="ARBA" id="ARBA00023136"/>
    </source>
</evidence>
<proteinExistence type="inferred from homology"/>
<feature type="transmembrane region" description="Helical" evidence="10">
    <location>
        <begin position="84"/>
        <end position="107"/>
    </location>
</feature>
<dbReference type="GO" id="GO:0098719">
    <property type="term" value="P:sodium ion import across plasma membrane"/>
    <property type="evidence" value="ECO:0007669"/>
    <property type="project" value="TreeGrafter"/>
</dbReference>
<dbReference type="GO" id="GO:0015385">
    <property type="term" value="F:sodium:proton antiporter activity"/>
    <property type="evidence" value="ECO:0007669"/>
    <property type="project" value="InterPro"/>
</dbReference>
<dbReference type="InterPro" id="IPR006153">
    <property type="entry name" value="Cation/H_exchanger_TM"/>
</dbReference>
<dbReference type="RefSeq" id="WP_058003214.1">
    <property type="nucleotide sequence ID" value="NZ_CP065424.1"/>
</dbReference>
<evidence type="ECO:0000256" key="9">
    <source>
        <dbReference type="ARBA" id="ARBA00023201"/>
    </source>
</evidence>
<comment type="similarity">
    <text evidence="10">Belongs to the monovalent cation:proton antiporter 1 (CPA1) transporter (TC 2.A.36) family.</text>
</comment>
<evidence type="ECO:0000256" key="4">
    <source>
        <dbReference type="ARBA" id="ARBA00022692"/>
    </source>
</evidence>
<feature type="transmembrane region" description="Helical" evidence="10">
    <location>
        <begin position="388"/>
        <end position="410"/>
    </location>
</feature>
<protein>
    <submittedName>
        <fullName evidence="12">Na+/H+ antiporter</fullName>
    </submittedName>
</protein>
<feature type="transmembrane region" description="Helical" evidence="10">
    <location>
        <begin position="353"/>
        <end position="376"/>
    </location>
</feature>
<evidence type="ECO:0000313" key="13">
    <source>
        <dbReference type="Proteomes" id="UP000189761"/>
    </source>
</evidence>
<keyword evidence="10" id="KW-0050">Antiport</keyword>
<keyword evidence="6 10" id="KW-0915">Sodium</keyword>
<keyword evidence="8 10" id="KW-0472">Membrane</keyword>
<feature type="transmembrane region" description="Helical" evidence="10">
    <location>
        <begin position="239"/>
        <end position="255"/>
    </location>
</feature>
<dbReference type="NCBIfam" id="TIGR00831">
    <property type="entry name" value="a_cpa1"/>
    <property type="match status" value="1"/>
</dbReference>
<evidence type="ECO:0000256" key="10">
    <source>
        <dbReference type="RuleBase" id="RU366002"/>
    </source>
</evidence>
<dbReference type="EMBL" id="MTLA01000145">
    <property type="protein sequence ID" value="OOP67942.1"/>
    <property type="molecule type" value="Genomic_DNA"/>
</dbReference>